<proteinExistence type="predicted"/>
<dbReference type="EMBL" id="GG664361">
    <property type="protein sequence ID" value="KNC37040.1"/>
    <property type="molecule type" value="Genomic_DNA"/>
</dbReference>
<feature type="compositionally biased region" description="Basic and acidic residues" evidence="1">
    <location>
        <begin position="1"/>
        <end position="23"/>
    </location>
</feature>
<organism evidence="2 3">
    <name type="scientific">Plasmodium falciparum RAJ116</name>
    <dbReference type="NCBI Taxonomy" id="580058"/>
    <lineage>
        <taxon>Eukaryota</taxon>
        <taxon>Sar</taxon>
        <taxon>Alveolata</taxon>
        <taxon>Apicomplexa</taxon>
        <taxon>Aconoidasida</taxon>
        <taxon>Haemosporida</taxon>
        <taxon>Plasmodiidae</taxon>
        <taxon>Plasmodium</taxon>
        <taxon>Plasmodium (Laverania)</taxon>
    </lineage>
</organism>
<feature type="compositionally biased region" description="Polar residues" evidence="1">
    <location>
        <begin position="60"/>
        <end position="75"/>
    </location>
</feature>
<feature type="region of interest" description="Disordered" evidence="1">
    <location>
        <begin position="60"/>
        <end position="88"/>
    </location>
</feature>
<dbReference type="AlphaFoldDB" id="A0A0L0CX59"/>
<feature type="compositionally biased region" description="Basic residues" evidence="1">
    <location>
        <begin position="76"/>
        <end position="88"/>
    </location>
</feature>
<reference evidence="3" key="1">
    <citation type="submission" date="2015-07" db="EMBL/GenBank/DDBJ databases">
        <title>Annotation of Plasmodium falciparum RAJ116.</title>
        <authorList>
            <consortium name="The Broad Institute Genome Sequencing Platform"/>
            <person name="Volkman S.K."/>
            <person name="Neafsey D.E."/>
            <person name="Dash A.P."/>
            <person name="Chitnis C.E."/>
            <person name="Hartl D.L."/>
            <person name="Young S.K."/>
            <person name="Zeng Q."/>
            <person name="Koehrsen M."/>
            <person name="Alvarado L."/>
            <person name="Berlin A."/>
            <person name="Borenstein D."/>
            <person name="Chapman S.B."/>
            <person name="Chen Z."/>
            <person name="Engels R."/>
            <person name="Freedman E."/>
            <person name="Gellesch M."/>
            <person name="Goldberg J."/>
            <person name="Griggs A."/>
            <person name="Gujja S."/>
            <person name="Heilman E.R."/>
            <person name="Heiman D.I."/>
            <person name="Howarth C."/>
            <person name="Jen D."/>
            <person name="Larson L."/>
            <person name="Mehta T."/>
            <person name="Neiman D."/>
            <person name="Park D."/>
            <person name="Pearson M."/>
            <person name="Roberts A."/>
            <person name="Saif S."/>
            <person name="Shea T."/>
            <person name="Shenoy N."/>
            <person name="Sisk P."/>
            <person name="Stolte C."/>
            <person name="Sykes S."/>
            <person name="Walk T."/>
            <person name="White J."/>
            <person name="Yandava C."/>
            <person name="Haas B."/>
            <person name="Henn M.R."/>
            <person name="Nusbaum C."/>
            <person name="Birren B."/>
        </authorList>
    </citation>
    <scope>NUCLEOTIDE SEQUENCE [LARGE SCALE GENOMIC DNA]</scope>
    <source>
        <strain evidence="3">RAJ116</strain>
    </source>
</reference>
<evidence type="ECO:0000256" key="1">
    <source>
        <dbReference type="SAM" id="MobiDB-lite"/>
    </source>
</evidence>
<feature type="region of interest" description="Disordered" evidence="1">
    <location>
        <begin position="201"/>
        <end position="342"/>
    </location>
</feature>
<gene>
    <name evidence="2" type="ORF">PFLG_02367</name>
</gene>
<accession>A0A0L0CX59</accession>
<feature type="region of interest" description="Disordered" evidence="1">
    <location>
        <begin position="1"/>
        <end position="26"/>
    </location>
</feature>
<evidence type="ECO:0000313" key="2">
    <source>
        <dbReference type="EMBL" id="KNC37040.1"/>
    </source>
</evidence>
<feature type="compositionally biased region" description="Basic and acidic residues" evidence="1">
    <location>
        <begin position="233"/>
        <end position="342"/>
    </location>
</feature>
<evidence type="ECO:0000313" key="3">
    <source>
        <dbReference type="Proteomes" id="UP000054566"/>
    </source>
</evidence>
<protein>
    <submittedName>
        <fullName evidence="2">Glutamic acid-rich protein</fullName>
    </submittedName>
</protein>
<sequence>MYKSERHKDITHSNRTKRNEQKNSDILNKVSNEKCLENNTNESLCNKMDNCINKQNNINRQNDINSQNSVGSQNNRNHKKCVNKSRQKYNKIERKKKKNASSLLGDNCVQETEDTHHEKSLNDDCLNMEQNKEIVNDHLKEIEKKNSDNEIKADINDEKLQLERDYVIEAADQNKDALTLCVCVEEDRKKYVTKEKVNEKDMKGDNNEKDMEYDNNKKDMEYDQDEKDMEYDQDVKDIEGDNNKKDMEDDKNEKDMENDNNKKDMEGDKNEKDMEGDNNKKDMEGDKNEKDMEGDKNEKDMEGDNNKKDMEGDKNEKDMEGDNNKKDMEGDNNKKDMEGDKDAKDIICDNNITLKNKIPINNLNDNNIVCNYKHRDTIEEADNNYGWRKYYTSE</sequence>
<feature type="compositionally biased region" description="Basic and acidic residues" evidence="1">
    <location>
        <begin position="201"/>
        <end position="221"/>
    </location>
</feature>
<feature type="compositionally biased region" description="Acidic residues" evidence="1">
    <location>
        <begin position="222"/>
        <end position="232"/>
    </location>
</feature>
<reference evidence="3" key="2">
    <citation type="submission" date="2015-07" db="EMBL/GenBank/DDBJ databases">
        <title>The genome sequence of Plasmodium falciparum RAJ116.</title>
        <authorList>
            <consortium name="The Broad Institute Genome Sequencing Platform"/>
            <person name="Volkman S.K."/>
            <person name="Neafsey D.E."/>
            <person name="Dash A.P."/>
            <person name="Chitnis C.E."/>
            <person name="Hartl D.L."/>
            <person name="Young S.K."/>
            <person name="Kodira C.D."/>
            <person name="Zeng Q."/>
            <person name="Koehrsen M."/>
            <person name="Godfrey P."/>
            <person name="Alvarado L."/>
            <person name="Berlin A."/>
            <person name="Borenstein D."/>
            <person name="Chen Z."/>
            <person name="Engels R."/>
            <person name="Freedman E."/>
            <person name="Gellesch M."/>
            <person name="Goldberg J."/>
            <person name="Griggs A."/>
            <person name="Gujja S."/>
            <person name="Heiman D."/>
            <person name="Hepburn T."/>
            <person name="Howarth C."/>
            <person name="Jen D."/>
            <person name="Larson L."/>
            <person name="Lewis B."/>
            <person name="Mehta T."/>
            <person name="Park D."/>
            <person name="Pearson M."/>
            <person name="Roberts A."/>
            <person name="Saif S."/>
            <person name="Shea T."/>
            <person name="Shenoy N."/>
            <person name="Sisk P."/>
            <person name="Stolte C."/>
            <person name="Sykes S."/>
            <person name="Walk T."/>
            <person name="White J."/>
            <person name="Yandava C."/>
            <person name="Wirth D.F."/>
            <person name="Nusbaum C."/>
            <person name="Birren B."/>
        </authorList>
    </citation>
    <scope>NUCLEOTIDE SEQUENCE [LARGE SCALE GENOMIC DNA]</scope>
    <source>
        <strain evidence="3">RAJ116</strain>
    </source>
</reference>
<dbReference type="Proteomes" id="UP000054566">
    <property type="component" value="Unassembled WGS sequence"/>
</dbReference>
<name>A0A0L0CX59_PLAFA</name>